<comment type="caution">
    <text evidence="1">The sequence shown here is derived from an EMBL/GenBank/DDBJ whole genome shotgun (WGS) entry which is preliminary data.</text>
</comment>
<proteinExistence type="predicted"/>
<sequence>MVRLVVVWINAPIESLAHLVPSMSRPLSLVCNSTKLPWIRPPKDEANHHCEYATGDAKATALQWLQTLAKPALITSS</sequence>
<dbReference type="EMBL" id="JAUEPT010000026">
    <property type="protein sequence ID" value="KAK0442352.1"/>
    <property type="molecule type" value="Genomic_DNA"/>
</dbReference>
<keyword evidence="2" id="KW-1185">Reference proteome</keyword>
<name>A0AA39MPY9_9AGAR</name>
<protein>
    <submittedName>
        <fullName evidence="1">Uncharacterized protein</fullName>
    </submittedName>
</protein>
<organism evidence="1 2">
    <name type="scientific">Armillaria borealis</name>
    <dbReference type="NCBI Taxonomy" id="47425"/>
    <lineage>
        <taxon>Eukaryota</taxon>
        <taxon>Fungi</taxon>
        <taxon>Dikarya</taxon>
        <taxon>Basidiomycota</taxon>
        <taxon>Agaricomycotina</taxon>
        <taxon>Agaricomycetes</taxon>
        <taxon>Agaricomycetidae</taxon>
        <taxon>Agaricales</taxon>
        <taxon>Marasmiineae</taxon>
        <taxon>Physalacriaceae</taxon>
        <taxon>Armillaria</taxon>
    </lineage>
</organism>
<gene>
    <name evidence="1" type="ORF">EV421DRAFT_1808605</name>
</gene>
<evidence type="ECO:0000313" key="2">
    <source>
        <dbReference type="Proteomes" id="UP001175226"/>
    </source>
</evidence>
<dbReference type="AlphaFoldDB" id="A0AA39MPY9"/>
<reference evidence="1" key="1">
    <citation type="submission" date="2023-06" db="EMBL/GenBank/DDBJ databases">
        <authorList>
            <consortium name="Lawrence Berkeley National Laboratory"/>
            <person name="Ahrendt S."/>
            <person name="Sahu N."/>
            <person name="Indic B."/>
            <person name="Wong-Bajracharya J."/>
            <person name="Merenyi Z."/>
            <person name="Ke H.-M."/>
            <person name="Monk M."/>
            <person name="Kocsube S."/>
            <person name="Drula E."/>
            <person name="Lipzen A."/>
            <person name="Balint B."/>
            <person name="Henrissat B."/>
            <person name="Andreopoulos B."/>
            <person name="Martin F.M."/>
            <person name="Harder C.B."/>
            <person name="Rigling D."/>
            <person name="Ford K.L."/>
            <person name="Foster G.D."/>
            <person name="Pangilinan J."/>
            <person name="Papanicolaou A."/>
            <person name="Barry K."/>
            <person name="LaButti K."/>
            <person name="Viragh M."/>
            <person name="Koriabine M."/>
            <person name="Yan M."/>
            <person name="Riley R."/>
            <person name="Champramary S."/>
            <person name="Plett K.L."/>
            <person name="Tsai I.J."/>
            <person name="Slot J."/>
            <person name="Sipos G."/>
            <person name="Plett J."/>
            <person name="Nagy L.G."/>
            <person name="Grigoriev I.V."/>
        </authorList>
    </citation>
    <scope>NUCLEOTIDE SEQUENCE</scope>
    <source>
        <strain evidence="1">FPL87.14</strain>
    </source>
</reference>
<dbReference type="Proteomes" id="UP001175226">
    <property type="component" value="Unassembled WGS sequence"/>
</dbReference>
<evidence type="ECO:0000313" key="1">
    <source>
        <dbReference type="EMBL" id="KAK0442352.1"/>
    </source>
</evidence>
<accession>A0AA39MPY9</accession>